<proteinExistence type="predicted"/>
<organism evidence="1 2">
    <name type="scientific">Sulfurimonas aquatica</name>
    <dbReference type="NCBI Taxonomy" id="2672570"/>
    <lineage>
        <taxon>Bacteria</taxon>
        <taxon>Pseudomonadati</taxon>
        <taxon>Campylobacterota</taxon>
        <taxon>Epsilonproteobacteria</taxon>
        <taxon>Campylobacterales</taxon>
        <taxon>Sulfurimonadaceae</taxon>
        <taxon>Sulfurimonas</taxon>
    </lineage>
</organism>
<accession>A0A975B2Q6</accession>
<name>A0A975B2Q6_9BACT</name>
<dbReference type="Proteomes" id="UP000671852">
    <property type="component" value="Plasmid pSULFM1"/>
</dbReference>
<reference evidence="1" key="2">
    <citation type="submission" date="2021-04" db="EMBL/GenBank/DDBJ databases">
        <title>Isolation and characterization of a novel species of the genus Sulfurimonas.</title>
        <authorList>
            <person name="Fukui M."/>
        </authorList>
    </citation>
    <scope>NUCLEOTIDE SEQUENCE</scope>
    <source>
        <strain evidence="1">H1576</strain>
        <plasmid evidence="1">pSULFM1</plasmid>
    </source>
</reference>
<keyword evidence="2" id="KW-1185">Reference proteome</keyword>
<evidence type="ECO:0000313" key="2">
    <source>
        <dbReference type="Proteomes" id="UP000671852"/>
    </source>
</evidence>
<gene>
    <name evidence="1" type="ORF">GJV85_13355</name>
</gene>
<reference evidence="1" key="1">
    <citation type="submission" date="2019-11" db="EMBL/GenBank/DDBJ databases">
        <authorList>
            <person name="Kojima H."/>
        </authorList>
    </citation>
    <scope>NUCLEOTIDE SEQUENCE</scope>
    <source>
        <strain evidence="1">H1576</strain>
        <plasmid evidence="1">pSULFM1</plasmid>
    </source>
</reference>
<dbReference type="AlphaFoldDB" id="A0A975B2Q6"/>
<geneLocation type="plasmid" evidence="1 2">
    <name>pSULFM1</name>
</geneLocation>
<dbReference type="RefSeq" id="WP_207563254.1">
    <property type="nucleotide sequence ID" value="NZ_CP046073.1"/>
</dbReference>
<sequence length="263" mass="29853">MRYLLFLLAIKALELHAQTYVMSAQAKSIEAATDKASKKAVVAMHEEILNKIGGSCKDYPVEINSEEYQADFIMYKERVITPKGYRVQAEFDLFPKDEEHTKKVLQRCDEKREEYWQGVKTDEFMQKFSLGVGVMGWTSTLGAEFYLEYLHKDDVSITLTGSVQDPYIKEDSGPSAVDLQSIATLGFEVRYLYFTAGFEKVLSYSAPTAIPESDAPSSSLLYGVSYRFDDCKKLCLSEVGFVFKYYNDKESGAGGLRVRYNLY</sequence>
<dbReference type="KEGG" id="saqt:GJV85_13355"/>
<dbReference type="EMBL" id="CP046073">
    <property type="protein sequence ID" value="QSZ43157.1"/>
    <property type="molecule type" value="Genomic_DNA"/>
</dbReference>
<keyword evidence="1" id="KW-0614">Plasmid</keyword>
<evidence type="ECO:0000313" key="1">
    <source>
        <dbReference type="EMBL" id="QSZ43157.1"/>
    </source>
</evidence>
<protein>
    <submittedName>
        <fullName evidence="1">Uncharacterized protein</fullName>
    </submittedName>
</protein>